<evidence type="ECO:0000256" key="12">
    <source>
        <dbReference type="ARBA" id="ARBA00023180"/>
    </source>
</evidence>
<dbReference type="CDD" id="cd18578">
    <property type="entry name" value="ABC_6TM_Pgp_ABCB1_D2_like"/>
    <property type="match status" value="1"/>
</dbReference>
<dbReference type="GO" id="GO:0097254">
    <property type="term" value="P:renal tubular secretion"/>
    <property type="evidence" value="ECO:0007669"/>
    <property type="project" value="UniProtKB-ARBA"/>
</dbReference>
<dbReference type="GO" id="GO:0016887">
    <property type="term" value="F:ATP hydrolysis activity"/>
    <property type="evidence" value="ECO:0007669"/>
    <property type="project" value="InterPro"/>
</dbReference>
<reference evidence="18 19" key="1">
    <citation type="submission" date="2015-09" db="EMBL/GenBank/DDBJ databases">
        <title>Draft genome of the scarab beetle Oryctes borbonicus.</title>
        <authorList>
            <person name="Meyer J.M."/>
            <person name="Markov G.V."/>
            <person name="Baskaran P."/>
            <person name="Herrmann M."/>
            <person name="Sommer R.J."/>
            <person name="Roedelsperger C."/>
        </authorList>
    </citation>
    <scope>NUCLEOTIDE SEQUENCE [LARGE SCALE GENOMIC DNA]</scope>
    <source>
        <strain evidence="18">OB123</strain>
        <tissue evidence="18">Whole animal</tissue>
    </source>
</reference>
<dbReference type="Pfam" id="PF00664">
    <property type="entry name" value="ABC_membrane"/>
    <property type="match status" value="1"/>
</dbReference>
<name>A0A0T6BE98_9SCAR</name>
<dbReference type="FunFam" id="3.40.50.300:FF:000479">
    <property type="entry name" value="Multidrug resistance protein 1A"/>
    <property type="match status" value="1"/>
</dbReference>
<dbReference type="PANTHER" id="PTHR43394:SF18">
    <property type="entry name" value="ABC TRANSPORTER B FAMILY MEMBER 11-LIKE"/>
    <property type="match status" value="1"/>
</dbReference>
<keyword evidence="6" id="KW-0677">Repeat</keyword>
<dbReference type="AlphaFoldDB" id="A0A0T6BE98"/>
<feature type="transmembrane region" description="Helical" evidence="15">
    <location>
        <begin position="402"/>
        <end position="423"/>
    </location>
</feature>
<feature type="transmembrane region" description="Helical" evidence="15">
    <location>
        <begin position="318"/>
        <end position="337"/>
    </location>
</feature>
<dbReference type="InterPro" id="IPR039421">
    <property type="entry name" value="Type_1_exporter"/>
</dbReference>
<evidence type="ECO:0000259" key="17">
    <source>
        <dbReference type="PROSITE" id="PS50929"/>
    </source>
</evidence>
<dbReference type="GO" id="GO:0005743">
    <property type="term" value="C:mitochondrial inner membrane"/>
    <property type="evidence" value="ECO:0007669"/>
    <property type="project" value="TreeGrafter"/>
</dbReference>
<keyword evidence="5 15" id="KW-0812">Transmembrane</keyword>
<keyword evidence="19" id="KW-1185">Reference proteome</keyword>
<evidence type="ECO:0000256" key="9">
    <source>
        <dbReference type="ARBA" id="ARBA00022967"/>
    </source>
</evidence>
<dbReference type="EC" id="7.6.2.2" evidence="3"/>
<dbReference type="InterPro" id="IPR017871">
    <property type="entry name" value="ABC_transporter-like_CS"/>
</dbReference>
<evidence type="ECO:0000256" key="10">
    <source>
        <dbReference type="ARBA" id="ARBA00022989"/>
    </source>
</evidence>
<evidence type="ECO:0000256" key="3">
    <source>
        <dbReference type="ARBA" id="ARBA00012191"/>
    </source>
</evidence>
<organism evidence="18 19">
    <name type="scientific">Oryctes borbonicus</name>
    <dbReference type="NCBI Taxonomy" id="1629725"/>
    <lineage>
        <taxon>Eukaryota</taxon>
        <taxon>Metazoa</taxon>
        <taxon>Ecdysozoa</taxon>
        <taxon>Arthropoda</taxon>
        <taxon>Hexapoda</taxon>
        <taxon>Insecta</taxon>
        <taxon>Pterygota</taxon>
        <taxon>Neoptera</taxon>
        <taxon>Endopterygota</taxon>
        <taxon>Coleoptera</taxon>
        <taxon>Polyphaga</taxon>
        <taxon>Scarabaeiformia</taxon>
        <taxon>Scarabaeidae</taxon>
        <taxon>Dynastinae</taxon>
        <taxon>Oryctes</taxon>
    </lineage>
</organism>
<keyword evidence="7" id="KW-0547">Nucleotide-binding</keyword>
<dbReference type="InterPro" id="IPR027417">
    <property type="entry name" value="P-loop_NTPase"/>
</dbReference>
<evidence type="ECO:0000256" key="4">
    <source>
        <dbReference type="ARBA" id="ARBA00022448"/>
    </source>
</evidence>
<dbReference type="InterPro" id="IPR003439">
    <property type="entry name" value="ABC_transporter-like_ATP-bd"/>
</dbReference>
<feature type="transmembrane region" description="Helical" evidence="15">
    <location>
        <begin position="172"/>
        <end position="200"/>
    </location>
</feature>
<dbReference type="Gene3D" id="1.20.1560.10">
    <property type="entry name" value="ABC transporter type 1, transmembrane domain"/>
    <property type="match status" value="1"/>
</dbReference>
<evidence type="ECO:0000256" key="2">
    <source>
        <dbReference type="ARBA" id="ARBA00007577"/>
    </source>
</evidence>
<evidence type="ECO:0000256" key="13">
    <source>
        <dbReference type="ARBA" id="ARBA00034018"/>
    </source>
</evidence>
<dbReference type="SMART" id="SM00382">
    <property type="entry name" value="AAA"/>
    <property type="match status" value="1"/>
</dbReference>
<dbReference type="PROSITE" id="PS50893">
    <property type="entry name" value="ABC_TRANSPORTER_2"/>
    <property type="match status" value="1"/>
</dbReference>
<evidence type="ECO:0000256" key="15">
    <source>
        <dbReference type="SAM" id="Phobius"/>
    </source>
</evidence>
<gene>
    <name evidence="18" type="ORF">AMK59_1360</name>
</gene>
<comment type="similarity">
    <text evidence="2">Belongs to the ABC transporter superfamily. ABCB family. Multidrug resistance exporter (TC 3.A.1.201) subfamily.</text>
</comment>
<evidence type="ECO:0000256" key="5">
    <source>
        <dbReference type="ARBA" id="ARBA00022692"/>
    </source>
</evidence>
<dbReference type="SUPFAM" id="SSF90123">
    <property type="entry name" value="ABC transporter transmembrane region"/>
    <property type="match status" value="1"/>
</dbReference>
<evidence type="ECO:0000313" key="19">
    <source>
        <dbReference type="Proteomes" id="UP000051574"/>
    </source>
</evidence>
<keyword evidence="12" id="KW-0325">Glycoprotein</keyword>
<dbReference type="Proteomes" id="UP000051574">
    <property type="component" value="Unassembled WGS sequence"/>
</dbReference>
<evidence type="ECO:0000313" key="18">
    <source>
        <dbReference type="EMBL" id="KRT85664.1"/>
    </source>
</evidence>
<comment type="subcellular location">
    <subcellularLocation>
        <location evidence="1">Membrane</location>
        <topology evidence="1">Multi-pass membrane protein</topology>
    </subcellularLocation>
</comment>
<feature type="domain" description="ABC transmembrane type-1" evidence="17">
    <location>
        <begin position="176"/>
        <end position="463"/>
    </location>
</feature>
<feature type="region of interest" description="Disordered" evidence="14">
    <location>
        <begin position="123"/>
        <end position="154"/>
    </location>
</feature>
<feature type="transmembrane region" description="Helical" evidence="15">
    <location>
        <begin position="291"/>
        <end position="312"/>
    </location>
</feature>
<keyword evidence="4" id="KW-0813">Transport</keyword>
<dbReference type="EMBL" id="LJIG01001276">
    <property type="protein sequence ID" value="KRT85664.1"/>
    <property type="molecule type" value="Genomic_DNA"/>
</dbReference>
<evidence type="ECO:0000256" key="6">
    <source>
        <dbReference type="ARBA" id="ARBA00022737"/>
    </source>
</evidence>
<feature type="transmembrane region" description="Helical" evidence="15">
    <location>
        <begin position="443"/>
        <end position="461"/>
    </location>
</feature>
<protein>
    <recommendedName>
        <fullName evidence="3">ABC-type xenobiotic transporter</fullName>
        <ecNumber evidence="3">7.6.2.2</ecNumber>
    </recommendedName>
</protein>
<dbReference type="SUPFAM" id="SSF52540">
    <property type="entry name" value="P-loop containing nucleoside triphosphate hydrolases"/>
    <property type="match status" value="2"/>
</dbReference>
<feature type="compositionally biased region" description="Acidic residues" evidence="14">
    <location>
        <begin position="132"/>
        <end position="150"/>
    </location>
</feature>
<dbReference type="Gene3D" id="3.40.50.300">
    <property type="entry name" value="P-loop containing nucleotide triphosphate hydrolases"/>
    <property type="match status" value="2"/>
</dbReference>
<keyword evidence="9" id="KW-1278">Translocase</keyword>
<dbReference type="PROSITE" id="PS50929">
    <property type="entry name" value="ABC_TM1F"/>
    <property type="match status" value="1"/>
</dbReference>
<keyword evidence="11 15" id="KW-0472">Membrane</keyword>
<dbReference type="Pfam" id="PF00005">
    <property type="entry name" value="ABC_tran"/>
    <property type="match status" value="2"/>
</dbReference>
<dbReference type="FunFam" id="1.20.1560.10:FF:000009">
    <property type="entry name" value="ABC transporter B family member 1"/>
    <property type="match status" value="1"/>
</dbReference>
<evidence type="ECO:0000256" key="8">
    <source>
        <dbReference type="ARBA" id="ARBA00022840"/>
    </source>
</evidence>
<dbReference type="GO" id="GO:0017085">
    <property type="term" value="P:response to insecticide"/>
    <property type="evidence" value="ECO:0007669"/>
    <property type="project" value="UniProtKB-ARBA"/>
</dbReference>
<dbReference type="InterPro" id="IPR036640">
    <property type="entry name" value="ABC1_TM_sf"/>
</dbReference>
<dbReference type="GO" id="GO:0015421">
    <property type="term" value="F:ABC-type oligopeptide transporter activity"/>
    <property type="evidence" value="ECO:0007669"/>
    <property type="project" value="TreeGrafter"/>
</dbReference>
<evidence type="ECO:0000256" key="11">
    <source>
        <dbReference type="ARBA" id="ARBA00023136"/>
    </source>
</evidence>
<accession>A0A0T6BE98</accession>
<dbReference type="InterPro" id="IPR003593">
    <property type="entry name" value="AAA+_ATPase"/>
</dbReference>
<feature type="domain" description="ABC transporter" evidence="16">
    <location>
        <begin position="497"/>
        <end position="735"/>
    </location>
</feature>
<evidence type="ECO:0000256" key="1">
    <source>
        <dbReference type="ARBA" id="ARBA00004141"/>
    </source>
</evidence>
<comment type="caution">
    <text evidence="18">The sequence shown here is derived from an EMBL/GenBank/DDBJ whole genome shotgun (WGS) entry which is preliminary data.</text>
</comment>
<feature type="transmembrane region" description="Helical" evidence="15">
    <location>
        <begin position="220"/>
        <end position="242"/>
    </location>
</feature>
<dbReference type="GO" id="GO:0008559">
    <property type="term" value="F:ABC-type xenobiotic transporter activity"/>
    <property type="evidence" value="ECO:0007669"/>
    <property type="project" value="UniProtKB-EC"/>
</dbReference>
<evidence type="ECO:0000256" key="7">
    <source>
        <dbReference type="ARBA" id="ARBA00022741"/>
    </source>
</evidence>
<dbReference type="PANTHER" id="PTHR43394">
    <property type="entry name" value="ATP-DEPENDENT PERMEASE MDL1, MITOCHONDRIAL"/>
    <property type="match status" value="1"/>
</dbReference>
<keyword evidence="10 15" id="KW-1133">Transmembrane helix</keyword>
<dbReference type="InterPro" id="IPR011527">
    <property type="entry name" value="ABC1_TM_dom"/>
</dbReference>
<dbReference type="PROSITE" id="PS00211">
    <property type="entry name" value="ABC_TRANSPORTER_1"/>
    <property type="match status" value="1"/>
</dbReference>
<dbReference type="GO" id="GO:0005524">
    <property type="term" value="F:ATP binding"/>
    <property type="evidence" value="ECO:0007669"/>
    <property type="project" value="UniProtKB-KW"/>
</dbReference>
<evidence type="ECO:0000259" key="16">
    <source>
        <dbReference type="PROSITE" id="PS50893"/>
    </source>
</evidence>
<sequence length="738" mass="81017">MSLPNGYQTLVGQRGSQMSGGQKQRIAIARALVREPNILLLDEATSALDTNSEAQVQRAIDSISKECTTIIVAHRLSTIKNADKIFVFSDGKIVEIGQHVELMERRGIYHDLVINQVTVGGEPGKDKTFADDNPDEEDSVVMQQEEDNDDNDKSLKNYSAIRGLLRLNRPEWWQLIIGAISALIAGASMPVYAVVFGEIVGTLGSEDPVVLREEGDRFSLYFFLIGVVSGITAFFQWFMLGIAGEKLTKRVRGLMFETVLRQEVGWFDRKENGVGAICAKLSTDAANIQGAAGYPIMVGLNAISTILIATGLSLYFEWRLALVALTIVPVILLGTYFETKFSQMDNYGSKNAIENAAKVAVEAVANVRTVVAMGCEEVFYTMYTGEMVPHYKKGRTSAHFRGVILGLSRSLIYFAYGIAFFYGGHLVVSDGLDVRRVFQVSEALISAAMSIGSVMAFAPNFQKAIIAANKMFIMVNRIPEIRDGPNSTHTGWSTGDITYESIRFIYPTRPASTVLENLNLQVLLGKTVALVGPSGCGKSTIVQLLQRFYDPDSGNINIDTINIRDFKIMALRSHMGIVSQEPNLFDRTIGENIAYGDNTRLVSTDEVIQASQKANIHNFIASLPLGYGTRLGEKGTQLSGGQKQRVAIARALVRNPRILLLDEATSALDTESEKVVQTALDEAKLGRTCITIAHRLTTIQDSDLICVVNKGEIIEQGTHQELLDLGGLYHKLYTMQRG</sequence>
<dbReference type="OrthoDB" id="6500128at2759"/>
<dbReference type="CDD" id="cd03249">
    <property type="entry name" value="ABC_MTABC3_MDL1_MDL2"/>
    <property type="match status" value="1"/>
</dbReference>
<evidence type="ECO:0000256" key="14">
    <source>
        <dbReference type="SAM" id="MobiDB-lite"/>
    </source>
</evidence>
<dbReference type="GO" id="GO:0090374">
    <property type="term" value="P:oligopeptide export from mitochondrion"/>
    <property type="evidence" value="ECO:0007669"/>
    <property type="project" value="TreeGrafter"/>
</dbReference>
<keyword evidence="8" id="KW-0067">ATP-binding</keyword>
<proteinExistence type="inferred from homology"/>
<comment type="catalytic activity">
    <reaction evidence="13">
        <text>ATP + H2O + xenobioticSide 1 = ADP + phosphate + xenobioticSide 2.</text>
        <dbReference type="EC" id="7.6.2.2"/>
    </reaction>
</comment>